<dbReference type="EMBL" id="JAAIUW010000004">
    <property type="protein sequence ID" value="KAF7835221.1"/>
    <property type="molecule type" value="Genomic_DNA"/>
</dbReference>
<name>A0A834WZ90_9FABA</name>
<keyword evidence="1" id="KW-1133">Transmembrane helix</keyword>
<dbReference type="Proteomes" id="UP000634136">
    <property type="component" value="Unassembled WGS sequence"/>
</dbReference>
<organism evidence="2 3">
    <name type="scientific">Senna tora</name>
    <dbReference type="NCBI Taxonomy" id="362788"/>
    <lineage>
        <taxon>Eukaryota</taxon>
        <taxon>Viridiplantae</taxon>
        <taxon>Streptophyta</taxon>
        <taxon>Embryophyta</taxon>
        <taxon>Tracheophyta</taxon>
        <taxon>Spermatophyta</taxon>
        <taxon>Magnoliopsida</taxon>
        <taxon>eudicotyledons</taxon>
        <taxon>Gunneridae</taxon>
        <taxon>Pentapetalae</taxon>
        <taxon>rosids</taxon>
        <taxon>fabids</taxon>
        <taxon>Fabales</taxon>
        <taxon>Fabaceae</taxon>
        <taxon>Caesalpinioideae</taxon>
        <taxon>Cassia clade</taxon>
        <taxon>Senna</taxon>
    </lineage>
</organism>
<dbReference type="AlphaFoldDB" id="A0A834WZ90"/>
<keyword evidence="1" id="KW-0472">Membrane</keyword>
<evidence type="ECO:0000313" key="2">
    <source>
        <dbReference type="EMBL" id="KAF7835221.1"/>
    </source>
</evidence>
<proteinExistence type="predicted"/>
<reference evidence="2" key="1">
    <citation type="submission" date="2020-09" db="EMBL/GenBank/DDBJ databases">
        <title>Genome-Enabled Discovery of Anthraquinone Biosynthesis in Senna tora.</title>
        <authorList>
            <person name="Kang S.-H."/>
            <person name="Pandey R.P."/>
            <person name="Lee C.-M."/>
            <person name="Sim J.-S."/>
            <person name="Jeong J.-T."/>
            <person name="Choi B.-S."/>
            <person name="Jung M."/>
            <person name="Ginzburg D."/>
            <person name="Zhao K."/>
            <person name="Won S.Y."/>
            <person name="Oh T.-J."/>
            <person name="Yu Y."/>
            <person name="Kim N.-H."/>
            <person name="Lee O.R."/>
            <person name="Lee T.-H."/>
            <person name="Bashyal P."/>
            <person name="Kim T.-S."/>
            <person name="Lee W.-H."/>
            <person name="Kawkins C."/>
            <person name="Kim C.-K."/>
            <person name="Kim J.S."/>
            <person name="Ahn B.O."/>
            <person name="Rhee S.Y."/>
            <person name="Sohng J.K."/>
        </authorList>
    </citation>
    <scope>NUCLEOTIDE SEQUENCE</scope>
    <source>
        <tissue evidence="2">Leaf</tissue>
    </source>
</reference>
<evidence type="ECO:0000313" key="3">
    <source>
        <dbReference type="Proteomes" id="UP000634136"/>
    </source>
</evidence>
<keyword evidence="3" id="KW-1185">Reference proteome</keyword>
<sequence>MASSCAFTDSTHRGGIVMLNPQPALVAANVDVVAGKHEATQAVLEGGKADLASRRRLMTRSRLLPLNSSSPLSFSRSRLADDTVLHELKCGVIITILFSWNISALEDSQIWGSYFGSLEKGQRRRNDLTLYQARNKRVSLVQNIRLLEVLAQKYSNDIPTSVQEHLPYRLKPSASSSKFRKLIKIAAFRFLDDDPKIMLFWVLIFCSGIFRFCARNGVLDESVSREEKEYSMEELQKEHDYSG</sequence>
<comment type="caution">
    <text evidence="2">The sequence shown here is derived from an EMBL/GenBank/DDBJ whole genome shotgun (WGS) entry which is preliminary data.</text>
</comment>
<gene>
    <name evidence="2" type="ORF">G2W53_010080</name>
</gene>
<feature type="transmembrane region" description="Helical" evidence="1">
    <location>
        <begin position="197"/>
        <end position="214"/>
    </location>
</feature>
<accession>A0A834WZ90</accession>
<protein>
    <submittedName>
        <fullName evidence="2">Uncharacterized protein</fullName>
    </submittedName>
</protein>
<keyword evidence="1" id="KW-0812">Transmembrane</keyword>
<evidence type="ECO:0000256" key="1">
    <source>
        <dbReference type="SAM" id="Phobius"/>
    </source>
</evidence>